<feature type="transmembrane region" description="Helical" evidence="1">
    <location>
        <begin position="159"/>
        <end position="178"/>
    </location>
</feature>
<feature type="transmembrane region" description="Helical" evidence="1">
    <location>
        <begin position="127"/>
        <end position="153"/>
    </location>
</feature>
<dbReference type="EMBL" id="CP029463">
    <property type="protein sequence ID" value="AWM12503.1"/>
    <property type="molecule type" value="Genomic_DNA"/>
</dbReference>
<dbReference type="Proteomes" id="UP000245429">
    <property type="component" value="Chromosome"/>
</dbReference>
<feature type="transmembrane region" description="Helical" evidence="1">
    <location>
        <begin position="199"/>
        <end position="231"/>
    </location>
</feature>
<gene>
    <name evidence="2" type="ORF">DI487_00510</name>
</gene>
<feature type="transmembrane region" description="Helical" evidence="1">
    <location>
        <begin position="32"/>
        <end position="59"/>
    </location>
</feature>
<keyword evidence="1" id="KW-1133">Transmembrane helix</keyword>
<evidence type="ECO:0000313" key="2">
    <source>
        <dbReference type="EMBL" id="AWM12503.1"/>
    </source>
</evidence>
<dbReference type="OrthoDB" id="1331669at2"/>
<reference evidence="2 3" key="1">
    <citation type="submission" date="2018-05" db="EMBL/GenBank/DDBJ databases">
        <title>Flavobacterium sp. MEBiC07310.</title>
        <authorList>
            <person name="Baek K."/>
        </authorList>
    </citation>
    <scope>NUCLEOTIDE SEQUENCE [LARGE SCALE GENOMIC DNA]</scope>
    <source>
        <strain evidence="2 3">MEBiC07310</strain>
    </source>
</reference>
<dbReference type="KEGG" id="fse:DI487_00510"/>
<keyword evidence="1" id="KW-0812">Transmembrane</keyword>
<sequence>MKKKIEDKLMYGYSLDLGVVIEEGFAVYKKTFLISGLALILLSIVFIILYLGLIAAFYGLGNFSELISQISIMSRKPTYLISTGVFSTIASAIMAPVTAGFIHVNYLAKRNREFSLSTYFEFYKGKYVIPLMTAYAIIGFTMSITNVMLAFVGLNFLSFITQGLISMVTIFTIPLIIYDDISYSEALSKSITLFGKQPLYIFVALLVAFFFSMLGFIAFCIGIIFTIPFLYSTYYSIYEQAIGFEEKSEIEEIGTE</sequence>
<organism evidence="2 3">
    <name type="scientific">Flavobacterium sediminis</name>
    <dbReference type="NCBI Taxonomy" id="2201181"/>
    <lineage>
        <taxon>Bacteria</taxon>
        <taxon>Pseudomonadati</taxon>
        <taxon>Bacteroidota</taxon>
        <taxon>Flavobacteriia</taxon>
        <taxon>Flavobacteriales</taxon>
        <taxon>Flavobacteriaceae</taxon>
        <taxon>Flavobacterium</taxon>
    </lineage>
</organism>
<feature type="transmembrane region" description="Helical" evidence="1">
    <location>
        <begin position="79"/>
        <end position="106"/>
    </location>
</feature>
<evidence type="ECO:0000313" key="3">
    <source>
        <dbReference type="Proteomes" id="UP000245429"/>
    </source>
</evidence>
<name>A0A2U8QQZ4_9FLAO</name>
<dbReference type="AlphaFoldDB" id="A0A2U8QQZ4"/>
<dbReference type="RefSeq" id="WP_109567912.1">
    <property type="nucleotide sequence ID" value="NZ_CP029463.1"/>
</dbReference>
<keyword evidence="3" id="KW-1185">Reference proteome</keyword>
<evidence type="ECO:0000256" key="1">
    <source>
        <dbReference type="SAM" id="Phobius"/>
    </source>
</evidence>
<proteinExistence type="predicted"/>
<evidence type="ECO:0008006" key="4">
    <source>
        <dbReference type="Google" id="ProtNLM"/>
    </source>
</evidence>
<keyword evidence="1" id="KW-0472">Membrane</keyword>
<accession>A0A2U8QQZ4</accession>
<protein>
    <recommendedName>
        <fullName evidence="4">Beta-carotene 15,15'-monooxygenase</fullName>
    </recommendedName>
</protein>